<dbReference type="CDD" id="cd03451">
    <property type="entry name" value="FkbR2"/>
    <property type="match status" value="2"/>
</dbReference>
<comment type="caution">
    <text evidence="1">The sequence shown here is derived from an EMBL/GenBank/DDBJ whole genome shotgun (WGS) entry which is preliminary data.</text>
</comment>
<gene>
    <name evidence="1" type="ORF">CBM2613_B120123</name>
</gene>
<dbReference type="InterPro" id="IPR052342">
    <property type="entry name" value="MCH/BMMD"/>
</dbReference>
<evidence type="ECO:0000313" key="1">
    <source>
        <dbReference type="EMBL" id="SOZ68817.1"/>
    </source>
</evidence>
<dbReference type="InterPro" id="IPR048274">
    <property type="entry name" value="MC_hydratase"/>
</dbReference>
<dbReference type="InterPro" id="IPR016790">
    <property type="entry name" value="Thiol_ester_hydratase_Rv0216"/>
</dbReference>
<dbReference type="AlphaFoldDB" id="A0A375E6Z1"/>
<accession>A0A375E6Z1</accession>
<name>A0A375E6Z1_9BURK</name>
<dbReference type="PANTHER" id="PTHR43664">
    <property type="entry name" value="MONOAMINE OXIDASE-RELATED"/>
    <property type="match status" value="1"/>
</dbReference>
<organism evidence="1">
    <name type="scientific">Cupriavidus taiwanensis</name>
    <dbReference type="NCBI Taxonomy" id="164546"/>
    <lineage>
        <taxon>Bacteria</taxon>
        <taxon>Pseudomonadati</taxon>
        <taxon>Pseudomonadota</taxon>
        <taxon>Betaproteobacteria</taxon>
        <taxon>Burkholderiales</taxon>
        <taxon>Burkholderiaceae</taxon>
        <taxon>Cupriavidus</taxon>
    </lineage>
</organism>
<dbReference type="EMBL" id="OFTH01000037">
    <property type="protein sequence ID" value="SOZ68817.1"/>
    <property type="molecule type" value="Genomic_DNA"/>
</dbReference>
<sequence length="370" mass="39955">MQIRLWQHAAAAHEGQEMSKTRNGNFFEDFRVGMKLRHATPRTLTEGDRSLYIGLTGSRAVLGTAETNARQLGFERRPLEDLLVFNTAFGKTVPDISLNAVANLGYAEVRFCAPVYPGDTLAVETEVIGLKENSSRKSGVVYVRSTARNQHGREVLGWIRWVMVHKRDPGAACGEAVVPATQPVVPAGLLACGDYDARIAEIPSMTGVADLWDDYAVGERIDHPGAMTINDSDHSIATRLYQNTARAHFDGHAMAAGGGRRLVYGGHIISVCRALSYDGLENALSILAINGGSHVNPSHAGDTIACATQVIDKIDLGQRHVAGLRLRTIGVKNAGTQAIAFAEPGQGRPAHPPEVVLDLDYTIAMPKRQH</sequence>
<dbReference type="PIRSF" id="PIRSF021494">
    <property type="entry name" value="Rv0216_prd"/>
    <property type="match status" value="1"/>
</dbReference>
<dbReference type="GO" id="GO:0016829">
    <property type="term" value="F:lyase activity"/>
    <property type="evidence" value="ECO:0007669"/>
    <property type="project" value="InterPro"/>
</dbReference>
<dbReference type="Gene3D" id="3.10.129.10">
    <property type="entry name" value="Hotdog Thioesterase"/>
    <property type="match status" value="1"/>
</dbReference>
<dbReference type="Proteomes" id="UP000256952">
    <property type="component" value="Chromosome CBM2613_b"/>
</dbReference>
<protein>
    <submittedName>
        <fullName evidence="1">Acyl dehydratase MaoC</fullName>
    </submittedName>
</protein>
<reference evidence="1" key="1">
    <citation type="submission" date="2018-01" db="EMBL/GenBank/DDBJ databases">
        <authorList>
            <person name="Clerissi C."/>
        </authorList>
    </citation>
    <scope>NUCLEOTIDE SEQUENCE</scope>
    <source>
        <strain evidence="1">Cupriavidus taiwanensis STM 8556</strain>
    </source>
</reference>
<dbReference type="PANTHER" id="PTHR43664:SF1">
    <property type="entry name" value="BETA-METHYLMALYL-COA DEHYDRATASE"/>
    <property type="match status" value="1"/>
</dbReference>
<dbReference type="SUPFAM" id="SSF54637">
    <property type="entry name" value="Thioesterase/thiol ester dehydrase-isomerase"/>
    <property type="match status" value="2"/>
</dbReference>
<dbReference type="Pfam" id="PF19315">
    <property type="entry name" value="MC_hydratase"/>
    <property type="match status" value="1"/>
</dbReference>
<proteinExistence type="predicted"/>
<dbReference type="InterPro" id="IPR029069">
    <property type="entry name" value="HotDog_dom_sf"/>
</dbReference>